<keyword evidence="13" id="KW-0443">Lipid metabolism</keyword>
<dbReference type="GO" id="GO:0005743">
    <property type="term" value="C:mitochondrial inner membrane"/>
    <property type="evidence" value="ECO:0007669"/>
    <property type="project" value="UniProtKB-SubCell"/>
</dbReference>
<keyword evidence="12" id="KW-0460">Magnesium</keyword>
<dbReference type="GO" id="GO:0032049">
    <property type="term" value="P:cardiolipin biosynthetic process"/>
    <property type="evidence" value="ECO:0007669"/>
    <property type="project" value="InterPro"/>
</dbReference>
<evidence type="ECO:0000256" key="14">
    <source>
        <dbReference type="ARBA" id="ARBA00023128"/>
    </source>
</evidence>
<comment type="pathway">
    <text evidence="3">Phospholipid metabolism; CDP-diacylglycerol biosynthesis; CDP-diacylglycerol from sn-glycerol 3-phosphate: step 3/3.</text>
</comment>
<keyword evidence="10" id="KW-0548">Nucleotidyltransferase</keyword>
<dbReference type="InterPro" id="IPR015222">
    <property type="entry name" value="Tam41"/>
</dbReference>
<dbReference type="GO" id="GO:0004605">
    <property type="term" value="F:phosphatidate cytidylyltransferase activity"/>
    <property type="evidence" value="ECO:0007669"/>
    <property type="project" value="UniProtKB-EC"/>
</dbReference>
<evidence type="ECO:0000256" key="3">
    <source>
        <dbReference type="ARBA" id="ARBA00005119"/>
    </source>
</evidence>
<keyword evidence="17" id="KW-1208">Phospholipid metabolism</keyword>
<dbReference type="PIRSF" id="PIRSF028840">
    <property type="entry name" value="Mmp37"/>
    <property type="match status" value="1"/>
</dbReference>
<evidence type="ECO:0000256" key="4">
    <source>
        <dbReference type="ARBA" id="ARBA00005189"/>
    </source>
</evidence>
<evidence type="ECO:0000256" key="13">
    <source>
        <dbReference type="ARBA" id="ARBA00023098"/>
    </source>
</evidence>
<evidence type="ECO:0000256" key="2">
    <source>
        <dbReference type="ARBA" id="ARBA00004443"/>
    </source>
</evidence>
<evidence type="ECO:0000256" key="15">
    <source>
        <dbReference type="ARBA" id="ARBA00023136"/>
    </source>
</evidence>
<evidence type="ECO:0000256" key="18">
    <source>
        <dbReference type="ARBA" id="ARBA00029893"/>
    </source>
</evidence>
<evidence type="ECO:0000256" key="16">
    <source>
        <dbReference type="ARBA" id="ARBA00023209"/>
    </source>
</evidence>
<name>A0A1E4T5T7_9ASCO</name>
<dbReference type="PANTHER" id="PTHR13619:SF0">
    <property type="entry name" value="PHOSPHATIDATE CYTIDYLYLTRANSFERASE, MITOCHONDRIAL"/>
    <property type="match status" value="1"/>
</dbReference>
<keyword evidence="16" id="KW-0594">Phospholipid biosynthesis</keyword>
<evidence type="ECO:0000256" key="7">
    <source>
        <dbReference type="ARBA" id="ARBA00018337"/>
    </source>
</evidence>
<dbReference type="OrthoDB" id="341477at2759"/>
<evidence type="ECO:0000256" key="5">
    <source>
        <dbReference type="ARBA" id="ARBA00005458"/>
    </source>
</evidence>
<dbReference type="AlphaFoldDB" id="A0A1E4T5T7"/>
<accession>A0A1E4T5T7</accession>
<dbReference type="EMBL" id="KV453848">
    <property type="protein sequence ID" value="ODV87127.1"/>
    <property type="molecule type" value="Genomic_DNA"/>
</dbReference>
<evidence type="ECO:0000256" key="10">
    <source>
        <dbReference type="ARBA" id="ARBA00022695"/>
    </source>
</evidence>
<evidence type="ECO:0000256" key="1">
    <source>
        <dbReference type="ARBA" id="ARBA00001946"/>
    </source>
</evidence>
<proteinExistence type="inferred from homology"/>
<protein>
    <recommendedName>
        <fullName evidence="7">Phosphatidate cytidylyltransferase, mitochondrial</fullName>
        <ecNumber evidence="6">2.7.7.41</ecNumber>
    </recommendedName>
    <alternativeName>
        <fullName evidence="18">CDP-diacylglycerol synthase</fullName>
    </alternativeName>
</protein>
<evidence type="ECO:0000256" key="11">
    <source>
        <dbReference type="ARBA" id="ARBA00022792"/>
    </source>
</evidence>
<keyword evidence="14" id="KW-0496">Mitochondrion</keyword>
<reference evidence="20" key="1">
    <citation type="submission" date="2016-04" db="EMBL/GenBank/DDBJ databases">
        <title>Comparative genomics of biotechnologically important yeasts.</title>
        <authorList>
            <consortium name="DOE Joint Genome Institute"/>
            <person name="Riley R."/>
            <person name="Haridas S."/>
            <person name="Wolfe K.H."/>
            <person name="Lopes M.R."/>
            <person name="Hittinger C.T."/>
            <person name="Goker M."/>
            <person name="Salamov A."/>
            <person name="Wisecaver J."/>
            <person name="Long T.M."/>
            <person name="Aerts A.L."/>
            <person name="Barry K."/>
            <person name="Choi C."/>
            <person name="Clum A."/>
            <person name="Coughlan A.Y."/>
            <person name="Deshpande S."/>
            <person name="Douglass A.P."/>
            <person name="Hanson S.J."/>
            <person name="Klenk H.-P."/>
            <person name="Labutti K."/>
            <person name="Lapidus A."/>
            <person name="Lindquist E."/>
            <person name="Lipzen A."/>
            <person name="Meier-Kolthoff J.P."/>
            <person name="Ohm R.A."/>
            <person name="Otillar R.P."/>
            <person name="Pangilinan J."/>
            <person name="Peng Y."/>
            <person name="Rokas A."/>
            <person name="Rosa C.A."/>
            <person name="Scheuner C."/>
            <person name="Sibirny A.A."/>
            <person name="Slot J.C."/>
            <person name="Stielow J.B."/>
            <person name="Sun H."/>
            <person name="Kurtzman C.P."/>
            <person name="Blackwell M."/>
            <person name="Grigoriev I.V."/>
            <person name="Jeffries T.W."/>
        </authorList>
    </citation>
    <scope>NUCLEOTIDE SEQUENCE [LARGE SCALE GENOMIC DNA]</scope>
    <source>
        <strain evidence="20">NRRL YB-2248</strain>
    </source>
</reference>
<dbReference type="Proteomes" id="UP000094801">
    <property type="component" value="Unassembled WGS sequence"/>
</dbReference>
<dbReference type="UniPathway" id="UPA00557">
    <property type="reaction ID" value="UER00614"/>
</dbReference>
<comment type="subcellular location">
    <subcellularLocation>
        <location evidence="2">Mitochondrion inner membrane</location>
        <topology evidence="2">Peripheral membrane protein</topology>
        <orientation evidence="2">Matrix side</orientation>
    </subcellularLocation>
</comment>
<comment type="similarity">
    <text evidence="5">Belongs to the TAM41 family.</text>
</comment>
<comment type="cofactor">
    <cofactor evidence="1">
        <name>Mg(2+)</name>
        <dbReference type="ChEBI" id="CHEBI:18420"/>
    </cofactor>
</comment>
<comment type="pathway">
    <text evidence="4">Lipid metabolism.</text>
</comment>
<evidence type="ECO:0000256" key="9">
    <source>
        <dbReference type="ARBA" id="ARBA00022679"/>
    </source>
</evidence>
<keyword evidence="20" id="KW-1185">Reference proteome</keyword>
<evidence type="ECO:0000256" key="6">
    <source>
        <dbReference type="ARBA" id="ARBA00012487"/>
    </source>
</evidence>
<dbReference type="Pfam" id="PF09139">
    <property type="entry name" value="Tam41_Mmp37"/>
    <property type="match status" value="1"/>
</dbReference>
<evidence type="ECO:0000313" key="20">
    <source>
        <dbReference type="Proteomes" id="UP000094801"/>
    </source>
</evidence>
<organism evidence="19 20">
    <name type="scientific">[Candida] arabinofermentans NRRL YB-2248</name>
    <dbReference type="NCBI Taxonomy" id="983967"/>
    <lineage>
        <taxon>Eukaryota</taxon>
        <taxon>Fungi</taxon>
        <taxon>Dikarya</taxon>
        <taxon>Ascomycota</taxon>
        <taxon>Saccharomycotina</taxon>
        <taxon>Pichiomycetes</taxon>
        <taxon>Pichiales</taxon>
        <taxon>Pichiaceae</taxon>
        <taxon>Ogataea</taxon>
        <taxon>Ogataea/Candida clade</taxon>
    </lineage>
</organism>
<evidence type="ECO:0000256" key="12">
    <source>
        <dbReference type="ARBA" id="ARBA00022842"/>
    </source>
</evidence>
<dbReference type="STRING" id="983967.A0A1E4T5T7"/>
<gene>
    <name evidence="19" type="ORF">CANARDRAFT_26552</name>
</gene>
<evidence type="ECO:0000313" key="19">
    <source>
        <dbReference type="EMBL" id="ODV87127.1"/>
    </source>
</evidence>
<dbReference type="PANTHER" id="PTHR13619">
    <property type="entry name" value="PHOSPHATIDATE CYTIDYLYLTRANSFERASE, MITOCHONDRIAL"/>
    <property type="match status" value="1"/>
</dbReference>
<dbReference type="EC" id="2.7.7.41" evidence="6"/>
<dbReference type="GO" id="GO:0016024">
    <property type="term" value="P:CDP-diacylglycerol biosynthetic process"/>
    <property type="evidence" value="ECO:0007669"/>
    <property type="project" value="UniProtKB-UniPathway"/>
</dbReference>
<sequence length="540" mass="62564">MLPITKYNNAFNSTRLISIQFNRFKSSKISTNESQSKDSSIFSSTTDEIDPVLLDKLFRKNKPKSTSSIYRNVSFTKRHELLNIQEPKKFSVLDENLLKLKTAPINFNYYLRNIEDLRTANQLPYKFGSNQLISNDSKMDQFLKKILWEFNAPVRFSFGYGSKVFSQGLHTNDLKNSQIDMIFAVSYPDHWHSLNLNQFPNHYSNLKYFGSNIISKIGDLGAGVYFNPFVKMNIQDYDPFELKYGVTSIDNLMNDLINWDTMYLSGRLHKPVAIIRNSPNISLLNQYNLVNTIKLSILLLDLDEITESQLYYKIASLSYIGDPRFKIGGENPNKVNNIVNNQFDKFREMYLPLLDNYFPKLIQRITPTDSKEHKFKINKSIEAKSLILVDLPKSFRKKILSKYTSKYENEYSKDIFSQNVINSKHESFKKLKKSELSFLELQTLAKTLTLKKSELNILELKEKIPIEDWEYLPNETKIHSNEFIKSIASDVNLVNALESSVKETVSKPSLIQSMKGILTAGLGKSWKYAIEKRKKYESAK</sequence>
<evidence type="ECO:0000256" key="17">
    <source>
        <dbReference type="ARBA" id="ARBA00023264"/>
    </source>
</evidence>
<keyword evidence="8" id="KW-0444">Lipid biosynthesis</keyword>
<keyword evidence="11" id="KW-0999">Mitochondrion inner membrane</keyword>
<keyword evidence="15" id="KW-0472">Membrane</keyword>
<evidence type="ECO:0000256" key="8">
    <source>
        <dbReference type="ARBA" id="ARBA00022516"/>
    </source>
</evidence>
<keyword evidence="9" id="KW-0808">Transferase</keyword>